<accession>A0A0R2FWR3</accession>
<dbReference type="GO" id="GO:0005886">
    <property type="term" value="C:plasma membrane"/>
    <property type="evidence" value="ECO:0007669"/>
    <property type="project" value="UniProtKB-SubCell"/>
</dbReference>
<evidence type="ECO:0000256" key="9">
    <source>
        <dbReference type="SAM" id="Phobius"/>
    </source>
</evidence>
<reference evidence="11 12" key="1">
    <citation type="journal article" date="2015" name="Genome Announc.">
        <title>Expanding the biotechnology potential of lactobacilli through comparative genomics of 213 strains and associated genera.</title>
        <authorList>
            <person name="Sun Z."/>
            <person name="Harris H.M."/>
            <person name="McCann A."/>
            <person name="Guo C."/>
            <person name="Argimon S."/>
            <person name="Zhang W."/>
            <person name="Yang X."/>
            <person name="Jeffery I.B."/>
            <person name="Cooney J.C."/>
            <person name="Kagawa T.F."/>
            <person name="Liu W."/>
            <person name="Song Y."/>
            <person name="Salvetti E."/>
            <person name="Wrobel A."/>
            <person name="Rasinkangas P."/>
            <person name="Parkhill J."/>
            <person name="Rea M.C."/>
            <person name="O'Sullivan O."/>
            <person name="Ritari J."/>
            <person name="Douillard F.P."/>
            <person name="Paul Ross R."/>
            <person name="Yang R."/>
            <person name="Briner A.E."/>
            <person name="Felis G.E."/>
            <person name="de Vos W.M."/>
            <person name="Barrangou R."/>
            <person name="Klaenhammer T.R."/>
            <person name="Caufield P.W."/>
            <person name="Cui Y."/>
            <person name="Zhang H."/>
            <person name="O'Toole P.W."/>
        </authorList>
    </citation>
    <scope>NUCLEOTIDE SEQUENCE [LARGE SCALE GENOMIC DNA]</scope>
    <source>
        <strain evidence="11 12">ATCC 27304</strain>
    </source>
</reference>
<dbReference type="SMART" id="SM00283">
    <property type="entry name" value="MA"/>
    <property type="match status" value="1"/>
</dbReference>
<dbReference type="Gene3D" id="3.30.450.20">
    <property type="entry name" value="PAS domain"/>
    <property type="match status" value="2"/>
</dbReference>
<keyword evidence="6 9" id="KW-0472">Membrane</keyword>
<dbReference type="STRING" id="1618.IV36_GL000244"/>
<dbReference type="Gene3D" id="1.10.287.950">
    <property type="entry name" value="Methyl-accepting chemotaxis protein"/>
    <property type="match status" value="1"/>
</dbReference>
<protein>
    <submittedName>
        <fullName evidence="11">Methyl-accepting chemotaxis sensory transducer</fullName>
    </submittedName>
</protein>
<dbReference type="PANTHER" id="PTHR32089">
    <property type="entry name" value="METHYL-ACCEPTING CHEMOTAXIS PROTEIN MCPB"/>
    <property type="match status" value="1"/>
</dbReference>
<dbReference type="Pfam" id="PF02743">
    <property type="entry name" value="dCache_1"/>
    <property type="match status" value="1"/>
</dbReference>
<comment type="subcellular location">
    <subcellularLocation>
        <location evidence="1">Cell membrane</location>
        <topology evidence="1">Multi-pass membrane protein</topology>
    </subcellularLocation>
</comment>
<evidence type="ECO:0000256" key="1">
    <source>
        <dbReference type="ARBA" id="ARBA00004651"/>
    </source>
</evidence>
<feature type="transmembrane region" description="Helical" evidence="9">
    <location>
        <begin position="292"/>
        <end position="313"/>
    </location>
</feature>
<evidence type="ECO:0000256" key="3">
    <source>
        <dbReference type="ARBA" id="ARBA00022500"/>
    </source>
</evidence>
<name>A0A0R2FWR3_9LACO</name>
<dbReference type="GO" id="GO:0006935">
    <property type="term" value="P:chemotaxis"/>
    <property type="evidence" value="ECO:0007669"/>
    <property type="project" value="UniProtKB-KW"/>
</dbReference>
<feature type="transmembrane region" description="Helical" evidence="9">
    <location>
        <begin position="20"/>
        <end position="40"/>
    </location>
</feature>
<keyword evidence="7 8" id="KW-0807">Transducer</keyword>
<organism evidence="11 12">
    <name type="scientific">Liquorilactobacillus mali</name>
    <dbReference type="NCBI Taxonomy" id="1618"/>
    <lineage>
        <taxon>Bacteria</taxon>
        <taxon>Bacillati</taxon>
        <taxon>Bacillota</taxon>
        <taxon>Bacilli</taxon>
        <taxon>Lactobacillales</taxon>
        <taxon>Lactobacillaceae</taxon>
        <taxon>Liquorilactobacillus</taxon>
    </lineage>
</organism>
<evidence type="ECO:0000313" key="11">
    <source>
        <dbReference type="EMBL" id="KRN29975.1"/>
    </source>
</evidence>
<evidence type="ECO:0000259" key="10">
    <source>
        <dbReference type="PROSITE" id="PS50111"/>
    </source>
</evidence>
<dbReference type="PATRIC" id="fig|1618.3.peg.244"/>
<keyword evidence="3" id="KW-0145">Chemotaxis</keyword>
<keyword evidence="2" id="KW-1003">Cell membrane</keyword>
<dbReference type="Proteomes" id="UP000051727">
    <property type="component" value="Unassembled WGS sequence"/>
</dbReference>
<dbReference type="AlphaFoldDB" id="A0A0R2FWR3"/>
<dbReference type="PROSITE" id="PS50111">
    <property type="entry name" value="CHEMOTAXIS_TRANSDUC_2"/>
    <property type="match status" value="1"/>
</dbReference>
<gene>
    <name evidence="11" type="ORF">IV36_GL000244</name>
</gene>
<dbReference type="Gene3D" id="6.10.340.10">
    <property type="match status" value="1"/>
</dbReference>
<dbReference type="GO" id="GO:0007165">
    <property type="term" value="P:signal transduction"/>
    <property type="evidence" value="ECO:0007669"/>
    <property type="project" value="UniProtKB-KW"/>
</dbReference>
<sequence>MEGNAVMTKGKNKSIGRVCAAVLIFVTITPILVMLLSSYVNTYSLLVQRNDASKTGAVNTAISTRKELTKQASDALDGIAKQKAFKEKFDLKAIKESIRSAEDSNKIIEGAIFSEKNGDFVANSNKLTSNFDPTVRPWFKGAITKNGATFFSKPFLTATAKTNQYTTSVSKVIKNKYGQVGVLSFNVSYSIVQSGIENTKVGRTGNVMLVSDDGIVVASKNKKLIGKNIKKTALFKAVVGSSKTKGSVLPKGQSKIQEAYFDKGDSNQTFAVAQTKASELNLELGALVRNSIVISLIMVVAVIVISIMTTKIIKQVFRDLKDYFEKAGNGELEIIDNKKLNNAKLFRATKSMIKPDESGNEIQILSASFNKMVNSISELIVKIQQEGDNVAQKSDTLFTLAQQTETATEEVSKTITGIAEVTSVQAQETGKSVEQVKGLSKVVQELRGNVTEMTQKSTEASDLNSESIKAAGNVDSNWNQELARMKKLNHAMNEMNEDVKNIDKIISVINGISQQTNLLALNASIEAASAGEAGKGFSVVASEIRKLSEQTKESTNEIEKIIGMITEQSAEMAQQTNESLAGGEKQSALIKEAIDSSRQVFNKNKDVAKKIEDVETASKSIEEIQTRVLSNLESISASTEENAAGTEEVSANSEEVLATMEEFTGNVAELQNSSKKLKTNLAEKFKIIK</sequence>
<dbReference type="PANTHER" id="PTHR32089:SF112">
    <property type="entry name" value="LYSOZYME-LIKE PROTEIN-RELATED"/>
    <property type="match status" value="1"/>
</dbReference>
<dbReference type="EMBL" id="JQAR01000010">
    <property type="protein sequence ID" value="KRN29975.1"/>
    <property type="molecule type" value="Genomic_DNA"/>
</dbReference>
<dbReference type="SUPFAM" id="SSF103190">
    <property type="entry name" value="Sensory domain-like"/>
    <property type="match status" value="1"/>
</dbReference>
<dbReference type="InterPro" id="IPR004089">
    <property type="entry name" value="MCPsignal_dom"/>
</dbReference>
<evidence type="ECO:0000256" key="7">
    <source>
        <dbReference type="ARBA" id="ARBA00023224"/>
    </source>
</evidence>
<dbReference type="Pfam" id="PF00015">
    <property type="entry name" value="MCPsignal"/>
    <property type="match status" value="1"/>
</dbReference>
<evidence type="ECO:0000256" key="6">
    <source>
        <dbReference type="ARBA" id="ARBA00023136"/>
    </source>
</evidence>
<evidence type="ECO:0000256" key="2">
    <source>
        <dbReference type="ARBA" id="ARBA00022475"/>
    </source>
</evidence>
<dbReference type="InterPro" id="IPR033479">
    <property type="entry name" value="dCache_1"/>
</dbReference>
<comment type="caution">
    <text evidence="11">The sequence shown here is derived from an EMBL/GenBank/DDBJ whole genome shotgun (WGS) entry which is preliminary data.</text>
</comment>
<keyword evidence="4 9" id="KW-0812">Transmembrane</keyword>
<feature type="domain" description="Methyl-accepting transducer" evidence="10">
    <location>
        <begin position="400"/>
        <end position="657"/>
    </location>
</feature>
<dbReference type="SUPFAM" id="SSF58104">
    <property type="entry name" value="Methyl-accepting chemotaxis protein (MCP) signaling domain"/>
    <property type="match status" value="1"/>
</dbReference>
<evidence type="ECO:0000256" key="8">
    <source>
        <dbReference type="PROSITE-ProRule" id="PRU00284"/>
    </source>
</evidence>
<evidence type="ECO:0000313" key="12">
    <source>
        <dbReference type="Proteomes" id="UP000051727"/>
    </source>
</evidence>
<evidence type="ECO:0000256" key="5">
    <source>
        <dbReference type="ARBA" id="ARBA00022989"/>
    </source>
</evidence>
<dbReference type="InterPro" id="IPR029151">
    <property type="entry name" value="Sensor-like_sf"/>
</dbReference>
<evidence type="ECO:0000256" key="4">
    <source>
        <dbReference type="ARBA" id="ARBA00022692"/>
    </source>
</evidence>
<proteinExistence type="predicted"/>
<keyword evidence="5 9" id="KW-1133">Transmembrane helix</keyword>